<dbReference type="SUPFAM" id="SSF143422">
    <property type="entry name" value="Transposase IS200-like"/>
    <property type="match status" value="1"/>
</dbReference>
<reference evidence="3" key="1">
    <citation type="submission" date="2013-08" db="EMBL/GenBank/DDBJ databases">
        <authorList>
            <person name="Mendez C."/>
            <person name="Richter M."/>
            <person name="Ferrer M."/>
            <person name="Sanchez J."/>
        </authorList>
    </citation>
    <scope>NUCLEOTIDE SEQUENCE</scope>
</reference>
<feature type="region of interest" description="Disordered" evidence="1">
    <location>
        <begin position="93"/>
        <end position="119"/>
    </location>
</feature>
<organism evidence="3">
    <name type="scientific">mine drainage metagenome</name>
    <dbReference type="NCBI Taxonomy" id="410659"/>
    <lineage>
        <taxon>unclassified sequences</taxon>
        <taxon>metagenomes</taxon>
        <taxon>ecological metagenomes</taxon>
    </lineage>
</organism>
<dbReference type="SMART" id="SM01321">
    <property type="entry name" value="Y1_Tnp"/>
    <property type="match status" value="1"/>
</dbReference>
<dbReference type="InterPro" id="IPR036515">
    <property type="entry name" value="Transposase_17_sf"/>
</dbReference>
<evidence type="ECO:0000313" key="3">
    <source>
        <dbReference type="EMBL" id="EQD65503.1"/>
    </source>
</evidence>
<dbReference type="InterPro" id="IPR002686">
    <property type="entry name" value="Transposase_17"/>
</dbReference>
<sequence length="119" mass="13597">YLHGAFGEILLDWRCRLLEFGGEADHVHLLVEIHPALNISTLINNLKTASSRRTRNRFAEHLKPFYWKPYFWHRAYYVGSVGGATLETVRRYVESQGTTEKAGRRKTKTPAHSPSCPSG</sequence>
<protein>
    <submittedName>
        <fullName evidence="3">Transposase IS200-like protein</fullName>
    </submittedName>
</protein>
<dbReference type="GO" id="GO:0003677">
    <property type="term" value="F:DNA binding"/>
    <property type="evidence" value="ECO:0007669"/>
    <property type="project" value="InterPro"/>
</dbReference>
<name>T1BAL8_9ZZZZ</name>
<dbReference type="PANTHER" id="PTHR33360">
    <property type="entry name" value="TRANSPOSASE FOR INSERTION SEQUENCE ELEMENT IS200"/>
    <property type="match status" value="1"/>
</dbReference>
<dbReference type="Gene3D" id="3.30.70.1290">
    <property type="entry name" value="Transposase IS200-like"/>
    <property type="match status" value="1"/>
</dbReference>
<dbReference type="GO" id="GO:0004803">
    <property type="term" value="F:transposase activity"/>
    <property type="evidence" value="ECO:0007669"/>
    <property type="project" value="InterPro"/>
</dbReference>
<dbReference type="Pfam" id="PF01797">
    <property type="entry name" value="Y1_Tnp"/>
    <property type="match status" value="1"/>
</dbReference>
<reference evidence="3" key="2">
    <citation type="journal article" date="2014" name="ISME J.">
        <title>Microbial stratification in low pH oxic and suboxic macroscopic growths along an acid mine drainage.</title>
        <authorList>
            <person name="Mendez-Garcia C."/>
            <person name="Mesa V."/>
            <person name="Sprenger R.R."/>
            <person name="Richter M."/>
            <person name="Diez M.S."/>
            <person name="Solano J."/>
            <person name="Bargiela R."/>
            <person name="Golyshina O.V."/>
            <person name="Manteca A."/>
            <person name="Ramos J.L."/>
            <person name="Gallego J.R."/>
            <person name="Llorente I."/>
            <person name="Martins Dos Santos V.A."/>
            <person name="Jensen O.N."/>
            <person name="Pelaez A.I."/>
            <person name="Sanchez J."/>
            <person name="Ferrer M."/>
        </authorList>
    </citation>
    <scope>NUCLEOTIDE SEQUENCE</scope>
</reference>
<dbReference type="NCBIfam" id="NF033573">
    <property type="entry name" value="transpos_IS200"/>
    <property type="match status" value="1"/>
</dbReference>
<dbReference type="AlphaFoldDB" id="T1BAL8"/>
<feature type="non-terminal residue" evidence="3">
    <location>
        <position position="1"/>
    </location>
</feature>
<feature type="compositionally biased region" description="Polar residues" evidence="1">
    <location>
        <begin position="110"/>
        <end position="119"/>
    </location>
</feature>
<dbReference type="GO" id="GO:0006313">
    <property type="term" value="P:DNA transposition"/>
    <property type="evidence" value="ECO:0007669"/>
    <property type="project" value="InterPro"/>
</dbReference>
<proteinExistence type="predicted"/>
<gene>
    <name evidence="3" type="ORF">B1B_06321</name>
</gene>
<feature type="domain" description="Transposase IS200-like" evidence="2">
    <location>
        <begin position="2"/>
        <end position="96"/>
    </location>
</feature>
<dbReference type="EMBL" id="AUZY01004016">
    <property type="protein sequence ID" value="EQD65503.1"/>
    <property type="molecule type" value="Genomic_DNA"/>
</dbReference>
<evidence type="ECO:0000259" key="2">
    <source>
        <dbReference type="SMART" id="SM01321"/>
    </source>
</evidence>
<evidence type="ECO:0000256" key="1">
    <source>
        <dbReference type="SAM" id="MobiDB-lite"/>
    </source>
</evidence>
<accession>T1BAL8</accession>
<comment type="caution">
    <text evidence="3">The sequence shown here is derived from an EMBL/GenBank/DDBJ whole genome shotgun (WGS) entry which is preliminary data.</text>
</comment>
<dbReference type="PANTHER" id="PTHR33360:SF2">
    <property type="entry name" value="TRANSPOSASE FOR INSERTION SEQUENCE ELEMENT IS200"/>
    <property type="match status" value="1"/>
</dbReference>